<accession>A0ABU3DIF2</accession>
<comment type="subcellular location">
    <subcellularLocation>
        <location evidence="1">Cell membrane</location>
        <topology evidence="1">Peripheral membrane protein</topology>
    </subcellularLocation>
</comment>
<dbReference type="PROSITE" id="PS50893">
    <property type="entry name" value="ABC_TRANSPORTER_2"/>
    <property type="match status" value="1"/>
</dbReference>
<evidence type="ECO:0000256" key="1">
    <source>
        <dbReference type="ARBA" id="ARBA00004202"/>
    </source>
</evidence>
<dbReference type="PANTHER" id="PTHR43166">
    <property type="entry name" value="AMINO ACID IMPORT ATP-BINDING PROTEIN"/>
    <property type="match status" value="1"/>
</dbReference>
<dbReference type="CDD" id="cd03262">
    <property type="entry name" value="ABC_HisP_GlnQ"/>
    <property type="match status" value="1"/>
</dbReference>
<evidence type="ECO:0000256" key="6">
    <source>
        <dbReference type="ARBA" id="ARBA00022840"/>
    </source>
</evidence>
<keyword evidence="4" id="KW-1003">Cell membrane</keyword>
<dbReference type="Pfam" id="PF00005">
    <property type="entry name" value="ABC_tran"/>
    <property type="match status" value="1"/>
</dbReference>
<keyword evidence="5" id="KW-0547">Nucleotide-binding</keyword>
<evidence type="ECO:0000256" key="4">
    <source>
        <dbReference type="ARBA" id="ARBA00022475"/>
    </source>
</evidence>
<dbReference type="InterPro" id="IPR017871">
    <property type="entry name" value="ABC_transporter-like_CS"/>
</dbReference>
<dbReference type="PIRSF" id="PIRSF039085">
    <property type="entry name" value="ABC_ATPase_HisP"/>
    <property type="match status" value="1"/>
</dbReference>
<dbReference type="SUPFAM" id="SSF52540">
    <property type="entry name" value="P-loop containing nucleoside triphosphate hydrolases"/>
    <property type="match status" value="1"/>
</dbReference>
<dbReference type="Proteomes" id="UP001265259">
    <property type="component" value="Unassembled WGS sequence"/>
</dbReference>
<feature type="domain" description="ABC transporter" evidence="8">
    <location>
        <begin position="9"/>
        <end position="253"/>
    </location>
</feature>
<evidence type="ECO:0000256" key="3">
    <source>
        <dbReference type="ARBA" id="ARBA00022448"/>
    </source>
</evidence>
<dbReference type="InterPro" id="IPR030679">
    <property type="entry name" value="ABC_ATPase_HisP-typ"/>
</dbReference>
<gene>
    <name evidence="9" type="ORF">RM543_12330</name>
</gene>
<keyword evidence="6 9" id="KW-0067">ATP-binding</keyword>
<keyword evidence="7" id="KW-0472">Membrane</keyword>
<evidence type="ECO:0000256" key="2">
    <source>
        <dbReference type="ARBA" id="ARBA00005417"/>
    </source>
</evidence>
<dbReference type="Gene3D" id="3.40.50.300">
    <property type="entry name" value="P-loop containing nucleotide triphosphate hydrolases"/>
    <property type="match status" value="1"/>
</dbReference>
<comment type="caution">
    <text evidence="9">The sequence shown here is derived from an EMBL/GenBank/DDBJ whole genome shotgun (WGS) entry which is preliminary data.</text>
</comment>
<dbReference type="InterPro" id="IPR003593">
    <property type="entry name" value="AAA+_ATPase"/>
</dbReference>
<comment type="similarity">
    <text evidence="2">Belongs to the ABC transporter superfamily.</text>
</comment>
<organism evidence="9 10">
    <name type="scientific">Tropicimonas omnivorans</name>
    <dbReference type="NCBI Taxonomy" id="3075590"/>
    <lineage>
        <taxon>Bacteria</taxon>
        <taxon>Pseudomonadati</taxon>
        <taxon>Pseudomonadota</taxon>
        <taxon>Alphaproteobacteria</taxon>
        <taxon>Rhodobacterales</taxon>
        <taxon>Roseobacteraceae</taxon>
        <taxon>Tropicimonas</taxon>
    </lineage>
</organism>
<reference evidence="9 10" key="1">
    <citation type="submission" date="2023-09" db="EMBL/GenBank/DDBJ databases">
        <authorList>
            <person name="Rey-Velasco X."/>
        </authorList>
    </citation>
    <scope>NUCLEOTIDE SEQUENCE [LARGE SCALE GENOMIC DNA]</scope>
    <source>
        <strain evidence="9 10">F158</strain>
    </source>
</reference>
<dbReference type="InterPro" id="IPR003439">
    <property type="entry name" value="ABC_transporter-like_ATP-bd"/>
</dbReference>
<evidence type="ECO:0000256" key="5">
    <source>
        <dbReference type="ARBA" id="ARBA00022741"/>
    </source>
</evidence>
<evidence type="ECO:0000256" key="7">
    <source>
        <dbReference type="ARBA" id="ARBA00023136"/>
    </source>
</evidence>
<name>A0ABU3DIF2_9RHOB</name>
<dbReference type="EMBL" id="JAVRHL010000003">
    <property type="protein sequence ID" value="MDT0683475.1"/>
    <property type="molecule type" value="Genomic_DNA"/>
</dbReference>
<keyword evidence="3" id="KW-0813">Transport</keyword>
<evidence type="ECO:0000313" key="10">
    <source>
        <dbReference type="Proteomes" id="UP001265259"/>
    </source>
</evidence>
<dbReference type="PROSITE" id="PS00211">
    <property type="entry name" value="ABC_TRANSPORTER_1"/>
    <property type="match status" value="1"/>
</dbReference>
<dbReference type="SMART" id="SM00382">
    <property type="entry name" value="AAA"/>
    <property type="match status" value="1"/>
</dbReference>
<dbReference type="InterPro" id="IPR050086">
    <property type="entry name" value="MetN_ABC_transporter-like"/>
</dbReference>
<dbReference type="InterPro" id="IPR027417">
    <property type="entry name" value="P-loop_NTPase"/>
</dbReference>
<sequence>MTSTPSPVIEIRDLHKAYGGLEVLKGVDLSAPKGHVVSLIGSSGSGKSTLLRCANLLEDSQSGDVVFEGEPVRWRGHGGHRRPADAAQVRRIRTNLSMVFQQFNLWAHLTILQNVTEAPVVVLKEDRAEAEDRGRELLAKVGIGDKANMYPAQLSGGQQQRAAIARALAMRPRALLFDEPTSALDPELEQEVVRVIKALAEEGRTMVLVTHDMNMARDVSDHVVFLHKGKVEEEGPPDTLFGAPRTERLRGFLSAGQAA</sequence>
<dbReference type="GO" id="GO:0005524">
    <property type="term" value="F:ATP binding"/>
    <property type="evidence" value="ECO:0007669"/>
    <property type="project" value="UniProtKB-KW"/>
</dbReference>
<dbReference type="RefSeq" id="WP_311692064.1">
    <property type="nucleotide sequence ID" value="NZ_JAVRHL010000003.1"/>
</dbReference>
<proteinExistence type="inferred from homology"/>
<protein>
    <submittedName>
        <fullName evidence="9">Amino acid ABC transporter ATP-binding protein</fullName>
    </submittedName>
</protein>
<dbReference type="PANTHER" id="PTHR43166:SF35">
    <property type="entry name" value="L-CYSTINE IMPORT ATP-BINDING PROTEIN TCYN"/>
    <property type="match status" value="1"/>
</dbReference>
<evidence type="ECO:0000259" key="8">
    <source>
        <dbReference type="PROSITE" id="PS50893"/>
    </source>
</evidence>
<keyword evidence="10" id="KW-1185">Reference proteome</keyword>
<evidence type="ECO:0000313" key="9">
    <source>
        <dbReference type="EMBL" id="MDT0683475.1"/>
    </source>
</evidence>